<dbReference type="Pfam" id="PF00294">
    <property type="entry name" value="PfkB"/>
    <property type="match status" value="1"/>
</dbReference>
<evidence type="ECO:0000256" key="3">
    <source>
        <dbReference type="ARBA" id="ARBA00022777"/>
    </source>
</evidence>
<dbReference type="PANTHER" id="PTHR43320">
    <property type="entry name" value="SUGAR KINASE"/>
    <property type="match status" value="1"/>
</dbReference>
<dbReference type="Proteomes" id="UP000215144">
    <property type="component" value="Chromosome 1"/>
</dbReference>
<evidence type="ECO:0000256" key="1">
    <source>
        <dbReference type="ARBA" id="ARBA00010688"/>
    </source>
</evidence>
<dbReference type="SUPFAM" id="SSF53613">
    <property type="entry name" value="Ribokinase-like"/>
    <property type="match status" value="1"/>
</dbReference>
<evidence type="ECO:0000313" key="5">
    <source>
        <dbReference type="EMBL" id="SNV43441.1"/>
    </source>
</evidence>
<name>A0A239X9T3_STRAI</name>
<dbReference type="InterPro" id="IPR052700">
    <property type="entry name" value="Carb_kinase_PfkB-like"/>
</dbReference>
<dbReference type="GO" id="GO:0008673">
    <property type="term" value="F:2-dehydro-3-deoxygluconokinase activity"/>
    <property type="evidence" value="ECO:0007669"/>
    <property type="project" value="UniProtKB-EC"/>
</dbReference>
<dbReference type="PANTHER" id="PTHR43320:SF2">
    <property type="entry name" value="2-DEHYDRO-3-DEOXYGLUCONOKINASE_2-DEHYDRO-3-DEOXYGALACTONOKINASE"/>
    <property type="match status" value="1"/>
</dbReference>
<dbReference type="InterPro" id="IPR011611">
    <property type="entry name" value="PfkB_dom"/>
</dbReference>
<dbReference type="InterPro" id="IPR029056">
    <property type="entry name" value="Ribokinase-like"/>
</dbReference>
<gene>
    <name evidence="5" type="primary">kdgK</name>
    <name evidence="5" type="ORF">SAMEA4504048_01695</name>
</gene>
<evidence type="ECO:0000259" key="4">
    <source>
        <dbReference type="Pfam" id="PF00294"/>
    </source>
</evidence>
<dbReference type="EMBL" id="LT906454">
    <property type="protein sequence ID" value="SNV43441.1"/>
    <property type="molecule type" value="Genomic_DNA"/>
</dbReference>
<dbReference type="EC" id="2.7.1.92" evidence="5"/>
<feature type="domain" description="Carbohydrate kinase PfkB" evidence="4">
    <location>
        <begin position="3"/>
        <end position="195"/>
    </location>
</feature>
<keyword evidence="3 5" id="KW-0418">Kinase</keyword>
<evidence type="ECO:0000313" key="6">
    <source>
        <dbReference type="Proteomes" id="UP000215144"/>
    </source>
</evidence>
<sequence>MRKKVVSFGEIMLRLSPPQHQTLTQATQLDCQFGGSELNVLSTLGQLGHTVSLVSAIPDNDLGHMAESFLFAHQIGQEHLVKSGDRLGIYYYQKGFSLRNSRVLYDRKFSSFYESQLSDYDLEAIVEDMDWLHVSGITVALNPNIYAIALALMTKAKEKDIPISFDLNYRESLWDSFQQARDYLSKLVALADVCIGIEPVSLLTDKGGDLKDELGLTRPYKDREVLLTVLKTMADRYGLKYIAFTEREIGATNEYLLKAYLFDAKEAILHETDREAIQVLDRVGTGDAYTAGIIYGLLENVSVPEVLELGMASFKFKHTIEGDINIVTKDDIEQFMKKGDLDIKR</sequence>
<protein>
    <submittedName>
        <fullName evidence="5">2-dehydro-3-deoxygluconokinase</fullName>
        <ecNumber evidence="5">2.7.1.45</ecNumber>
        <ecNumber evidence="5">2.7.1.92</ecNumber>
    </submittedName>
</protein>
<dbReference type="CDD" id="cd01166">
    <property type="entry name" value="KdgK"/>
    <property type="match status" value="1"/>
</dbReference>
<dbReference type="OrthoDB" id="9813569at2"/>
<dbReference type="Gene3D" id="3.40.1190.20">
    <property type="match status" value="1"/>
</dbReference>
<dbReference type="GO" id="GO:0047590">
    <property type="term" value="F:5-dehydro-2-deoxygluconokinase activity"/>
    <property type="evidence" value="ECO:0007669"/>
    <property type="project" value="UniProtKB-EC"/>
</dbReference>
<dbReference type="AlphaFoldDB" id="A0A239X9T3"/>
<dbReference type="RefSeq" id="WP_017768715.1">
    <property type="nucleotide sequence ID" value="NZ_LT906454.1"/>
</dbReference>
<reference evidence="5 6" key="1">
    <citation type="submission" date="2017-06" db="EMBL/GenBank/DDBJ databases">
        <authorList>
            <consortium name="Pathogen Informatics"/>
        </authorList>
    </citation>
    <scope>NUCLEOTIDE SEQUENCE [LARGE SCALE GENOMIC DNA]</scope>
    <source>
        <strain evidence="5 6">NCTC11291</strain>
    </source>
</reference>
<keyword evidence="2 5" id="KW-0808">Transferase</keyword>
<dbReference type="KEGG" id="saco:SAME_01695"/>
<proteinExistence type="inferred from homology"/>
<evidence type="ECO:0000256" key="2">
    <source>
        <dbReference type="ARBA" id="ARBA00022679"/>
    </source>
</evidence>
<comment type="similarity">
    <text evidence="1">Belongs to the carbohydrate kinase PfkB family.</text>
</comment>
<organism evidence="5 6">
    <name type="scientific">Streptococcus acidominimus</name>
    <dbReference type="NCBI Taxonomy" id="1326"/>
    <lineage>
        <taxon>Bacteria</taxon>
        <taxon>Bacillati</taxon>
        <taxon>Bacillota</taxon>
        <taxon>Bacilli</taxon>
        <taxon>Lactobacillales</taxon>
        <taxon>Streptococcaceae</taxon>
        <taxon>Streptococcus</taxon>
    </lineage>
</organism>
<accession>A0A239X9T3</accession>
<dbReference type="EC" id="2.7.1.45" evidence="5"/>